<evidence type="ECO:0000256" key="4">
    <source>
        <dbReference type="ARBA" id="ARBA00022691"/>
    </source>
</evidence>
<gene>
    <name evidence="7" type="primary">NCAS0G03010</name>
    <name evidence="7" type="ordered locus">NCAS_0G03010</name>
</gene>
<dbReference type="GeneID" id="96904853"/>
<sequence length="313" mass="36006">MPRLCPRIVRSAAREHILLPLLLPECRTVEQARQELQWIQNELPTKRSVVRACIARSRHVPLQYILGTQPFGLLNICCKPKVLIPRWETEEWAMDLIRGIIRAAMQTKKPILTIWDLCTGSGCIALLLRKELSQQGIDLEVTAVDVSPAAIQLTRENSKKLKIPIRILKSDILSDQLHLHTRSDQQIDILVSNPPYIKKSDFNKEVAISVKLFEPRLALVADLDFYENLIDQWLLKNGNVESFVYELGSLVQFNYVKYRIKSHPLLKTYWNVGLKFDSNGKPRCVYGFKTSNSFCKEIFKNFGSLIYRSTISK</sequence>
<reference key="2">
    <citation type="submission" date="2011-08" db="EMBL/GenBank/DDBJ databases">
        <title>Genome sequence of Naumovozyma castellii.</title>
        <authorList>
            <person name="Gordon J.L."/>
            <person name="Armisen D."/>
            <person name="Proux-Wera E."/>
            <person name="OhEigeartaigh S.S."/>
            <person name="Byrne K.P."/>
            <person name="Wolfe K.H."/>
        </authorList>
    </citation>
    <scope>NUCLEOTIDE SEQUENCE</scope>
    <source>
        <strain>Type strain:CBS 4309</strain>
    </source>
</reference>
<dbReference type="Gene3D" id="3.40.50.150">
    <property type="entry name" value="Vaccinia Virus protein VP39"/>
    <property type="match status" value="1"/>
</dbReference>
<dbReference type="CDD" id="cd02440">
    <property type="entry name" value="AdoMet_MTases"/>
    <property type="match status" value="1"/>
</dbReference>
<dbReference type="InterPro" id="IPR004556">
    <property type="entry name" value="HemK-like"/>
</dbReference>
<dbReference type="InterPro" id="IPR007848">
    <property type="entry name" value="Small_mtfrase_dom"/>
</dbReference>
<dbReference type="eggNOG" id="KOG2904">
    <property type="taxonomic scope" value="Eukaryota"/>
</dbReference>
<evidence type="ECO:0000256" key="1">
    <source>
        <dbReference type="ARBA" id="ARBA00012771"/>
    </source>
</evidence>
<accession>G0VIF3</accession>
<dbReference type="NCBIfam" id="TIGR00536">
    <property type="entry name" value="hemK_fam"/>
    <property type="match status" value="1"/>
</dbReference>
<dbReference type="STRING" id="1064592.G0VIF3"/>
<keyword evidence="2" id="KW-0489">Methyltransferase</keyword>
<dbReference type="PROSITE" id="PS00092">
    <property type="entry name" value="N6_MTASE"/>
    <property type="match status" value="1"/>
</dbReference>
<protein>
    <recommendedName>
        <fullName evidence="1">peptide chain release factor N(5)-glutamine methyltransferase</fullName>
        <ecNumber evidence="1">2.1.1.297</ecNumber>
    </recommendedName>
</protein>
<proteinExistence type="predicted"/>
<dbReference type="InterPro" id="IPR002052">
    <property type="entry name" value="DNA_methylase_N6_adenine_CS"/>
</dbReference>
<comment type="catalytic activity">
    <reaction evidence="5">
        <text>L-glutaminyl-[peptide chain release factor] + S-adenosyl-L-methionine = N(5)-methyl-L-glutaminyl-[peptide chain release factor] + S-adenosyl-L-homocysteine + H(+)</text>
        <dbReference type="Rhea" id="RHEA:42896"/>
        <dbReference type="Rhea" id="RHEA-COMP:10271"/>
        <dbReference type="Rhea" id="RHEA-COMP:10272"/>
        <dbReference type="ChEBI" id="CHEBI:15378"/>
        <dbReference type="ChEBI" id="CHEBI:30011"/>
        <dbReference type="ChEBI" id="CHEBI:57856"/>
        <dbReference type="ChEBI" id="CHEBI:59789"/>
        <dbReference type="ChEBI" id="CHEBI:61891"/>
        <dbReference type="EC" id="2.1.1.297"/>
    </reaction>
</comment>
<evidence type="ECO:0000313" key="7">
    <source>
        <dbReference type="EMBL" id="CCC71188.1"/>
    </source>
</evidence>
<evidence type="ECO:0000256" key="2">
    <source>
        <dbReference type="ARBA" id="ARBA00022603"/>
    </source>
</evidence>
<feature type="domain" description="Methyltransferase small" evidence="6">
    <location>
        <begin position="113"/>
        <end position="207"/>
    </location>
</feature>
<dbReference type="GO" id="GO:0032259">
    <property type="term" value="P:methylation"/>
    <property type="evidence" value="ECO:0007669"/>
    <property type="project" value="UniProtKB-KW"/>
</dbReference>
<dbReference type="PANTHER" id="PTHR18895">
    <property type="entry name" value="HEMK METHYLTRANSFERASE"/>
    <property type="match status" value="1"/>
</dbReference>
<dbReference type="HOGENOM" id="CLU_018398_0_2_1"/>
<dbReference type="InterPro" id="IPR050320">
    <property type="entry name" value="N5-glutamine_MTase"/>
</dbReference>
<keyword evidence="4" id="KW-0949">S-adenosyl-L-methionine</keyword>
<dbReference type="OrthoDB" id="269872at2759"/>
<dbReference type="EC" id="2.1.1.297" evidence="1"/>
<evidence type="ECO:0000256" key="5">
    <source>
        <dbReference type="ARBA" id="ARBA00048391"/>
    </source>
</evidence>
<dbReference type="GO" id="GO:0006451">
    <property type="term" value="P:translational readthrough"/>
    <property type="evidence" value="ECO:0007669"/>
    <property type="project" value="EnsemblFungi"/>
</dbReference>
<dbReference type="EMBL" id="HE576758">
    <property type="protein sequence ID" value="CCC71188.1"/>
    <property type="molecule type" value="Genomic_DNA"/>
</dbReference>
<dbReference type="GO" id="GO:0102559">
    <property type="term" value="F:peptide chain release factor N(5)-glutamine methyltransferase activity"/>
    <property type="evidence" value="ECO:0007669"/>
    <property type="project" value="UniProtKB-EC"/>
</dbReference>
<dbReference type="SUPFAM" id="SSF53335">
    <property type="entry name" value="S-adenosyl-L-methionine-dependent methyltransferases"/>
    <property type="match status" value="1"/>
</dbReference>
<dbReference type="GO" id="GO:0005739">
    <property type="term" value="C:mitochondrion"/>
    <property type="evidence" value="ECO:0007669"/>
    <property type="project" value="TreeGrafter"/>
</dbReference>
<dbReference type="InterPro" id="IPR029063">
    <property type="entry name" value="SAM-dependent_MTases_sf"/>
</dbReference>
<dbReference type="GO" id="GO:0003676">
    <property type="term" value="F:nucleic acid binding"/>
    <property type="evidence" value="ECO:0007669"/>
    <property type="project" value="InterPro"/>
</dbReference>
<keyword evidence="3" id="KW-0808">Transferase</keyword>
<dbReference type="KEGG" id="ncs:NCAS_0G03010"/>
<organism evidence="7 8">
    <name type="scientific">Naumovozyma castellii</name>
    <name type="common">Yeast</name>
    <name type="synonym">Saccharomyces castellii</name>
    <dbReference type="NCBI Taxonomy" id="27288"/>
    <lineage>
        <taxon>Eukaryota</taxon>
        <taxon>Fungi</taxon>
        <taxon>Dikarya</taxon>
        <taxon>Ascomycota</taxon>
        <taxon>Saccharomycotina</taxon>
        <taxon>Saccharomycetes</taxon>
        <taxon>Saccharomycetales</taxon>
        <taxon>Saccharomycetaceae</taxon>
        <taxon>Naumovozyma</taxon>
    </lineage>
</organism>
<dbReference type="Proteomes" id="UP000001640">
    <property type="component" value="Chromosome 7"/>
</dbReference>
<dbReference type="OMA" id="MPRIPYS"/>
<dbReference type="InParanoid" id="G0VIF3"/>
<dbReference type="PANTHER" id="PTHR18895:SF74">
    <property type="entry name" value="MTRF1L RELEASE FACTOR GLUTAMINE METHYLTRANSFERASE"/>
    <property type="match status" value="1"/>
</dbReference>
<evidence type="ECO:0000259" key="6">
    <source>
        <dbReference type="Pfam" id="PF05175"/>
    </source>
</evidence>
<evidence type="ECO:0000313" key="8">
    <source>
        <dbReference type="Proteomes" id="UP000001640"/>
    </source>
</evidence>
<dbReference type="AlphaFoldDB" id="G0VIF3"/>
<reference evidence="7 8" key="1">
    <citation type="journal article" date="2011" name="Proc. Natl. Acad. Sci. U.S.A.">
        <title>Evolutionary erosion of yeast sex chromosomes by mating-type switching accidents.</title>
        <authorList>
            <person name="Gordon J.L."/>
            <person name="Armisen D."/>
            <person name="Proux-Wera E."/>
            <person name="Oheigeartaigh S.S."/>
            <person name="Byrne K.P."/>
            <person name="Wolfe K.H."/>
        </authorList>
    </citation>
    <scope>NUCLEOTIDE SEQUENCE [LARGE SCALE GENOMIC DNA]</scope>
    <source>
        <strain evidence="8">ATCC 76901 / BCRC 22586 / CBS 4309 / NBRC 1992 / NRRL Y-12630</strain>
    </source>
</reference>
<dbReference type="RefSeq" id="XP_003677540.1">
    <property type="nucleotide sequence ID" value="XM_003677492.1"/>
</dbReference>
<evidence type="ECO:0000256" key="3">
    <source>
        <dbReference type="ARBA" id="ARBA00022679"/>
    </source>
</evidence>
<name>G0VIF3_NAUCA</name>
<dbReference type="Pfam" id="PF05175">
    <property type="entry name" value="MTS"/>
    <property type="match status" value="1"/>
</dbReference>
<dbReference type="FunCoup" id="G0VIF3">
    <property type="interactions" value="97"/>
</dbReference>
<keyword evidence="8" id="KW-1185">Reference proteome</keyword>